<dbReference type="PANTHER" id="PTHR46286:SF9">
    <property type="entry name" value="VIN3-LIKE PROTEIN 3"/>
    <property type="match status" value="1"/>
</dbReference>
<feature type="domain" description="Fibronectin type-III" evidence="7">
    <location>
        <begin position="294"/>
        <end position="394"/>
    </location>
</feature>
<protein>
    <submittedName>
        <fullName evidence="9">VIN3-like protein 3</fullName>
    </submittedName>
</protein>
<accession>A0ABM1R045</accession>
<dbReference type="GeneID" id="104748864"/>
<evidence type="ECO:0000259" key="7">
    <source>
        <dbReference type="PROSITE" id="PS50853"/>
    </source>
</evidence>
<dbReference type="Pfam" id="PF23380">
    <property type="entry name" value="VIN3_C"/>
    <property type="match status" value="1"/>
</dbReference>
<dbReference type="CDD" id="cd15521">
    <property type="entry name" value="PHD_VIN3_plant"/>
    <property type="match status" value="1"/>
</dbReference>
<dbReference type="InterPro" id="IPR058585">
    <property type="entry name" value="Fn3_VIN3"/>
</dbReference>
<dbReference type="RefSeq" id="XP_019092383.1">
    <property type="nucleotide sequence ID" value="XM_019236838.1"/>
</dbReference>
<organism evidence="8 9">
    <name type="scientific">Camelina sativa</name>
    <name type="common">False flax</name>
    <name type="synonym">Myagrum sativum</name>
    <dbReference type="NCBI Taxonomy" id="90675"/>
    <lineage>
        <taxon>Eukaryota</taxon>
        <taxon>Viridiplantae</taxon>
        <taxon>Streptophyta</taxon>
        <taxon>Embryophyta</taxon>
        <taxon>Tracheophyta</taxon>
        <taxon>Spermatophyta</taxon>
        <taxon>Magnoliopsida</taxon>
        <taxon>eudicotyledons</taxon>
        <taxon>Gunneridae</taxon>
        <taxon>Pentapetalae</taxon>
        <taxon>rosids</taxon>
        <taxon>malvids</taxon>
        <taxon>Brassicales</taxon>
        <taxon>Brassicaceae</taxon>
        <taxon>Camelineae</taxon>
        <taxon>Camelina</taxon>
    </lineage>
</organism>
<evidence type="ECO:0000313" key="9">
    <source>
        <dbReference type="RefSeq" id="XP_019092383.1"/>
    </source>
</evidence>
<evidence type="ECO:0000256" key="5">
    <source>
        <dbReference type="ARBA" id="ARBA00023242"/>
    </source>
</evidence>
<gene>
    <name evidence="9" type="primary">LOC104748864</name>
</gene>
<dbReference type="InterPro" id="IPR003961">
    <property type="entry name" value="FN3_dom"/>
</dbReference>
<evidence type="ECO:0000313" key="8">
    <source>
        <dbReference type="Proteomes" id="UP000694864"/>
    </source>
</evidence>
<keyword evidence="5" id="KW-0539">Nucleus</keyword>
<keyword evidence="3" id="KW-0863">Zinc-finger</keyword>
<dbReference type="Proteomes" id="UP000694864">
    <property type="component" value="Chromosome 15"/>
</dbReference>
<keyword evidence="2" id="KW-0479">Metal-binding</keyword>
<dbReference type="Pfam" id="PF07227">
    <property type="entry name" value="PHD_Oberon"/>
    <property type="match status" value="1"/>
</dbReference>
<dbReference type="InterPro" id="IPR013783">
    <property type="entry name" value="Ig-like_fold"/>
</dbReference>
<evidence type="ECO:0000256" key="3">
    <source>
        <dbReference type="ARBA" id="ARBA00022771"/>
    </source>
</evidence>
<reference evidence="9" key="2">
    <citation type="submission" date="2025-08" db="UniProtKB">
        <authorList>
            <consortium name="RefSeq"/>
        </authorList>
    </citation>
    <scope>IDENTIFICATION</scope>
    <source>
        <tissue evidence="9">Leaf</tissue>
    </source>
</reference>
<dbReference type="InterPro" id="IPR056990">
    <property type="entry name" value="VIN3-like_C"/>
</dbReference>
<dbReference type="PROSITE" id="PS50853">
    <property type="entry name" value="FN3"/>
    <property type="match status" value="1"/>
</dbReference>
<feature type="region of interest" description="Disordered" evidence="6">
    <location>
        <begin position="66"/>
        <end position="98"/>
    </location>
</feature>
<keyword evidence="4" id="KW-0862">Zinc</keyword>
<sequence>MSFGERKQLVYELSKNSEITFKDFLHDWPSEKLREMLRAESEKERKYTGLRKGQIIKKLYKTASTKKNTGEREVEERNPSPKRQKKDHDPLNDVTPSAQTEGKGTIYCKNWACKAKLRKVDTFCKRCSCCICHKYDLNKDHSYWLTCTSDPSFGDKSCGLSCHLECALMSEKSGIHKDKETSDVDGCFICVSCGTPSSILECVKKQLVIAKEERRIGVLYIRLLFVKKLLKDTKKYKAISEDVEKAVEELKTELRSDPLTDDPSNMRRRLVNRLRCAINVKNYCCSALKTLIDGSFNITFVDVLASSVTLVIGPAEESSSRGTTDVHYSVWHRKVTELDYPKDSTCKLFSPNTRFVVSGLTPATEYFFKVASSRGAKELSVYKSKVSTKTVPEDDAAAAEGLLILSSSSTNCNNADKVEDVAGCSSFGFEKCVKLIRQLECSGQVTSEFRQKFLTWYSLWATAKEKYVVNIFSLTFEEDTKALAEQLIDTFSDCISRKRHAVDGGGI</sequence>
<name>A0ABM1R045_CAMSA</name>
<evidence type="ECO:0000256" key="2">
    <source>
        <dbReference type="ARBA" id="ARBA00022723"/>
    </source>
</evidence>
<reference evidence="8" key="1">
    <citation type="journal article" date="2014" name="Nat. Commun.">
        <title>The emerging biofuel crop Camelina sativa retains a highly undifferentiated hexaploid genome structure.</title>
        <authorList>
            <person name="Kagale S."/>
            <person name="Koh C."/>
            <person name="Nixon J."/>
            <person name="Bollina V."/>
            <person name="Clarke W.E."/>
            <person name="Tuteja R."/>
            <person name="Spillane C."/>
            <person name="Robinson S.J."/>
            <person name="Links M.G."/>
            <person name="Clarke C."/>
            <person name="Higgins E.E."/>
            <person name="Huebert T."/>
            <person name="Sharpe A.G."/>
            <person name="Parkin I.A."/>
        </authorList>
    </citation>
    <scope>NUCLEOTIDE SEQUENCE [LARGE SCALE GENOMIC DNA]</scope>
    <source>
        <strain evidence="8">cv. DH55</strain>
    </source>
</reference>
<dbReference type="InterPro" id="IPR036116">
    <property type="entry name" value="FN3_sf"/>
</dbReference>
<dbReference type="Pfam" id="PF23376">
    <property type="entry name" value="Fn3_VIN3"/>
    <property type="match status" value="1"/>
</dbReference>
<keyword evidence="8" id="KW-1185">Reference proteome</keyword>
<dbReference type="InterPro" id="IPR032881">
    <property type="entry name" value="Oberon-like_PHD"/>
</dbReference>
<dbReference type="SUPFAM" id="SSF49265">
    <property type="entry name" value="Fibronectin type III"/>
    <property type="match status" value="1"/>
</dbReference>
<dbReference type="PANTHER" id="PTHR46286">
    <property type="entry name" value="VIN3-LIKE PROTEIN 2-RELATED"/>
    <property type="match status" value="1"/>
</dbReference>
<evidence type="ECO:0000256" key="1">
    <source>
        <dbReference type="ARBA" id="ARBA00004123"/>
    </source>
</evidence>
<evidence type="ECO:0000256" key="6">
    <source>
        <dbReference type="SAM" id="MobiDB-lite"/>
    </source>
</evidence>
<dbReference type="CDD" id="cd00063">
    <property type="entry name" value="FN3"/>
    <property type="match status" value="1"/>
</dbReference>
<comment type="subcellular location">
    <subcellularLocation>
        <location evidence="1">Nucleus</location>
    </subcellularLocation>
</comment>
<dbReference type="Gene3D" id="2.60.40.10">
    <property type="entry name" value="Immunoglobulins"/>
    <property type="match status" value="1"/>
</dbReference>
<dbReference type="InterPro" id="IPR044514">
    <property type="entry name" value="VIN3-like"/>
</dbReference>
<feature type="compositionally biased region" description="Basic and acidic residues" evidence="6">
    <location>
        <begin position="68"/>
        <end position="79"/>
    </location>
</feature>
<proteinExistence type="predicted"/>
<evidence type="ECO:0000256" key="4">
    <source>
        <dbReference type="ARBA" id="ARBA00022833"/>
    </source>
</evidence>